<proteinExistence type="predicted"/>
<feature type="transmembrane region" description="Helical" evidence="1">
    <location>
        <begin position="127"/>
        <end position="155"/>
    </location>
</feature>
<organism evidence="2">
    <name type="scientific">Escherichia coli</name>
    <dbReference type="NCBI Taxonomy" id="562"/>
    <lineage>
        <taxon>Bacteria</taxon>
        <taxon>Pseudomonadati</taxon>
        <taxon>Pseudomonadota</taxon>
        <taxon>Gammaproteobacteria</taxon>
        <taxon>Enterobacterales</taxon>
        <taxon>Enterobacteriaceae</taxon>
        <taxon>Escherichia</taxon>
    </lineage>
</organism>
<reference evidence="2" key="1">
    <citation type="journal article" date="2018" name="Genome Biol.">
        <title>SKESA: strategic k-mer extension for scrupulous assemblies.</title>
        <authorList>
            <person name="Souvorov A."/>
            <person name="Agarwala R."/>
            <person name="Lipman D.J."/>
        </authorList>
    </citation>
    <scope>NUCLEOTIDE SEQUENCE [LARGE SCALE GENOMIC DNA]</scope>
    <source>
        <strain evidence="2">1839</strain>
    </source>
</reference>
<keyword evidence="1" id="KW-0472">Membrane</keyword>
<gene>
    <name evidence="2" type="ORF">GGB84_001544</name>
</gene>
<dbReference type="AlphaFoldDB" id="A0A765X7P7"/>
<name>A0A765X7P7_ECOLX</name>
<evidence type="ECO:0000313" key="2">
    <source>
        <dbReference type="EMBL" id="HAG5769921.1"/>
    </source>
</evidence>
<feature type="transmembrane region" description="Helical" evidence="1">
    <location>
        <begin position="50"/>
        <end position="72"/>
    </location>
</feature>
<accession>A0A765X7P7</accession>
<dbReference type="EMBL" id="DAAYTU010000007">
    <property type="protein sequence ID" value="HAG5769921.1"/>
    <property type="molecule type" value="Genomic_DNA"/>
</dbReference>
<reference evidence="2" key="2">
    <citation type="submission" date="2020-02" db="EMBL/GenBank/DDBJ databases">
        <authorList>
            <consortium name="NCBI Pathogen Detection Project"/>
        </authorList>
    </citation>
    <scope>NUCLEOTIDE SEQUENCE</scope>
    <source>
        <strain evidence="2">1839</strain>
    </source>
</reference>
<protein>
    <submittedName>
        <fullName evidence="2">Uncharacterized protein</fullName>
    </submittedName>
</protein>
<keyword evidence="1" id="KW-0812">Transmembrane</keyword>
<sequence>MNTQLKTLMLAFIGIPIMTHIVALVLLTLFDLINSICNGMNDEFNLPEKSFLLWGVLLLGGLMMFVEGVVWGKRCSNSALNTPLRYCLMLLPALLLLIIWIVIISSVHQNYSYNTYADFLFLAFPWWGINLYFLISGWAWGMLIIPICSQMLFTLGYYMAQHRNIFPDNAQRGRNIITAVILVLILIATWQAKLLGDDITNKGEDNGINKPESDLINKCTMKENEVLKSRNSNLNIVRKVALLFMLLISTSSFAKNPCAELKGALPAAQVIPLKKNIVRQLSSEMSTVVDVNKLQILNYFELDKWSLVYVFTGVSDETILIYKDNIINADYVTLFSGGVSIEDDMNQWIHQQTPDIPDRLAQCFIWFATYRTDSE</sequence>
<feature type="transmembrane region" description="Helical" evidence="1">
    <location>
        <begin position="176"/>
        <end position="192"/>
    </location>
</feature>
<keyword evidence="1" id="KW-1133">Transmembrane helix</keyword>
<comment type="caution">
    <text evidence="2">The sequence shown here is derived from an EMBL/GenBank/DDBJ whole genome shotgun (WGS) entry which is preliminary data.</text>
</comment>
<feature type="transmembrane region" description="Helical" evidence="1">
    <location>
        <begin position="84"/>
        <end position="107"/>
    </location>
</feature>
<feature type="transmembrane region" description="Helical" evidence="1">
    <location>
        <begin position="7"/>
        <end position="30"/>
    </location>
</feature>
<evidence type="ECO:0000256" key="1">
    <source>
        <dbReference type="SAM" id="Phobius"/>
    </source>
</evidence>